<feature type="transmembrane region" description="Helical" evidence="1">
    <location>
        <begin position="72"/>
        <end position="93"/>
    </location>
</feature>
<feature type="transmembrane region" description="Helical" evidence="1">
    <location>
        <begin position="99"/>
        <end position="116"/>
    </location>
</feature>
<keyword evidence="3" id="KW-1185">Reference proteome</keyword>
<dbReference type="RefSeq" id="WP_204415644.1">
    <property type="nucleotide sequence ID" value="NZ_JAFBED010000004.1"/>
</dbReference>
<sequence length="126" mass="14419">MENYIKLSLGTFCSTVFGVATIYLEGYMKETEVGDLLHLLSFILLFLTIIITAGTGKMYLKSRHYFNGLNNMLCVFVGIFHFVALLLFVVAILKIQVGQYWLAALIFIVLFSIYSFNKQKNNEVRE</sequence>
<evidence type="ECO:0000313" key="3">
    <source>
        <dbReference type="Proteomes" id="UP000737402"/>
    </source>
</evidence>
<comment type="caution">
    <text evidence="2">The sequence shown here is derived from an EMBL/GenBank/DDBJ whole genome shotgun (WGS) entry which is preliminary data.</text>
</comment>
<proteinExistence type="predicted"/>
<feature type="transmembrane region" description="Helical" evidence="1">
    <location>
        <begin position="7"/>
        <end position="24"/>
    </location>
</feature>
<accession>A0ABS2NZV1</accession>
<dbReference type="EMBL" id="JAFBED010000004">
    <property type="protein sequence ID" value="MBM7620154.1"/>
    <property type="molecule type" value="Genomic_DNA"/>
</dbReference>
<feature type="transmembrane region" description="Helical" evidence="1">
    <location>
        <begin position="36"/>
        <end position="60"/>
    </location>
</feature>
<name>A0ABS2NZV1_9BACI</name>
<protein>
    <submittedName>
        <fullName evidence="2">Lysylphosphatidylglycerol synthetase-like protein (DUF2156 family)</fullName>
    </submittedName>
</protein>
<evidence type="ECO:0000313" key="2">
    <source>
        <dbReference type="EMBL" id="MBM7620154.1"/>
    </source>
</evidence>
<organism evidence="2 3">
    <name type="scientific">Sutcliffiella tianshenii</name>
    <dbReference type="NCBI Taxonomy" id="1463404"/>
    <lineage>
        <taxon>Bacteria</taxon>
        <taxon>Bacillati</taxon>
        <taxon>Bacillota</taxon>
        <taxon>Bacilli</taxon>
        <taxon>Bacillales</taxon>
        <taxon>Bacillaceae</taxon>
        <taxon>Sutcliffiella</taxon>
    </lineage>
</organism>
<gene>
    <name evidence="2" type="ORF">JOC95_002007</name>
</gene>
<evidence type="ECO:0000256" key="1">
    <source>
        <dbReference type="SAM" id="Phobius"/>
    </source>
</evidence>
<reference evidence="2 3" key="1">
    <citation type="submission" date="2021-01" db="EMBL/GenBank/DDBJ databases">
        <title>Genomic Encyclopedia of Type Strains, Phase IV (KMG-IV): sequencing the most valuable type-strain genomes for metagenomic binning, comparative biology and taxonomic classification.</title>
        <authorList>
            <person name="Goeker M."/>
        </authorList>
    </citation>
    <scope>NUCLEOTIDE SEQUENCE [LARGE SCALE GENOMIC DNA]</scope>
    <source>
        <strain evidence="2 3">DSM 25879</strain>
    </source>
</reference>
<keyword evidence="1" id="KW-0812">Transmembrane</keyword>
<dbReference type="Proteomes" id="UP000737402">
    <property type="component" value="Unassembled WGS sequence"/>
</dbReference>
<keyword evidence="1" id="KW-1133">Transmembrane helix</keyword>
<keyword evidence="1" id="KW-0472">Membrane</keyword>